<dbReference type="AlphaFoldDB" id="A0A951PSG4"/>
<keyword evidence="2" id="KW-1133">Transmembrane helix</keyword>
<evidence type="ECO:0000313" key="4">
    <source>
        <dbReference type="Proteomes" id="UP000753908"/>
    </source>
</evidence>
<accession>A0A951PSG4</accession>
<evidence type="ECO:0000256" key="1">
    <source>
        <dbReference type="SAM" id="MobiDB-lite"/>
    </source>
</evidence>
<gene>
    <name evidence="3" type="ORF">KME25_32535</name>
</gene>
<keyword evidence="2" id="KW-0472">Membrane</keyword>
<name>A0A951PSG4_9CYAN</name>
<feature type="transmembrane region" description="Helical" evidence="2">
    <location>
        <begin position="14"/>
        <end position="38"/>
    </location>
</feature>
<protein>
    <submittedName>
        <fullName evidence="3">Uncharacterized protein</fullName>
    </submittedName>
</protein>
<feature type="compositionally biased region" description="Basic residues" evidence="1">
    <location>
        <begin position="124"/>
        <end position="134"/>
    </location>
</feature>
<comment type="caution">
    <text evidence="3">The sequence shown here is derived from an EMBL/GenBank/DDBJ whole genome shotgun (WGS) entry which is preliminary data.</text>
</comment>
<keyword evidence="2" id="KW-0812">Transmembrane</keyword>
<feature type="transmembrane region" description="Helical" evidence="2">
    <location>
        <begin position="44"/>
        <end position="63"/>
    </location>
</feature>
<sequence>MSEKSDKTGLKKNLASLSGGLSTGLKVWLFFLFCFYFLKYSVPLSILLGAVGGLASTVMVAWWKSKDEPSASKRDNVEPGEDSEDDSSHLSGIRLARQRRRNRGKTRSPSLLKPLSGFFEKSNKRTQKRRRRVIKSHEDSYEE</sequence>
<feature type="compositionally biased region" description="Basic and acidic residues" evidence="1">
    <location>
        <begin position="67"/>
        <end position="77"/>
    </location>
</feature>
<dbReference type="Proteomes" id="UP000753908">
    <property type="component" value="Unassembled WGS sequence"/>
</dbReference>
<organism evidence="3 4">
    <name type="scientific">Symplocastrum torsivum CPER-KK1</name>
    <dbReference type="NCBI Taxonomy" id="450513"/>
    <lineage>
        <taxon>Bacteria</taxon>
        <taxon>Bacillati</taxon>
        <taxon>Cyanobacteriota</taxon>
        <taxon>Cyanophyceae</taxon>
        <taxon>Oscillatoriophycideae</taxon>
        <taxon>Oscillatoriales</taxon>
        <taxon>Microcoleaceae</taxon>
        <taxon>Symplocastrum</taxon>
    </lineage>
</organism>
<evidence type="ECO:0000256" key="2">
    <source>
        <dbReference type="SAM" id="Phobius"/>
    </source>
</evidence>
<reference evidence="3" key="1">
    <citation type="submission" date="2021-05" db="EMBL/GenBank/DDBJ databases">
        <authorList>
            <person name="Pietrasiak N."/>
            <person name="Ward R."/>
            <person name="Stajich J.E."/>
            <person name="Kurbessoian T."/>
        </authorList>
    </citation>
    <scope>NUCLEOTIDE SEQUENCE</scope>
    <source>
        <strain evidence="3">CPER-KK1</strain>
    </source>
</reference>
<proteinExistence type="predicted"/>
<feature type="compositionally biased region" description="Basic residues" evidence="1">
    <location>
        <begin position="96"/>
        <end position="106"/>
    </location>
</feature>
<dbReference type="EMBL" id="JAHHIF010000082">
    <property type="protein sequence ID" value="MBW4549097.1"/>
    <property type="molecule type" value="Genomic_DNA"/>
</dbReference>
<reference evidence="3" key="2">
    <citation type="journal article" date="2022" name="Microbiol. Resour. Announc.">
        <title>Metagenome Sequencing to Explore Phylogenomics of Terrestrial Cyanobacteria.</title>
        <authorList>
            <person name="Ward R.D."/>
            <person name="Stajich J.E."/>
            <person name="Johansen J.R."/>
            <person name="Huntemann M."/>
            <person name="Clum A."/>
            <person name="Foster B."/>
            <person name="Foster B."/>
            <person name="Roux S."/>
            <person name="Palaniappan K."/>
            <person name="Varghese N."/>
            <person name="Mukherjee S."/>
            <person name="Reddy T.B.K."/>
            <person name="Daum C."/>
            <person name="Copeland A."/>
            <person name="Chen I.A."/>
            <person name="Ivanova N.N."/>
            <person name="Kyrpides N.C."/>
            <person name="Shapiro N."/>
            <person name="Eloe-Fadrosh E.A."/>
            <person name="Pietrasiak N."/>
        </authorList>
    </citation>
    <scope>NUCLEOTIDE SEQUENCE</scope>
    <source>
        <strain evidence="3">CPER-KK1</strain>
    </source>
</reference>
<evidence type="ECO:0000313" key="3">
    <source>
        <dbReference type="EMBL" id="MBW4549097.1"/>
    </source>
</evidence>
<feature type="region of interest" description="Disordered" evidence="1">
    <location>
        <begin position="67"/>
        <end position="143"/>
    </location>
</feature>